<gene>
    <name evidence="6" type="ORF">AC579_9232</name>
</gene>
<dbReference type="GO" id="GO:0030880">
    <property type="term" value="C:RNA polymerase complex"/>
    <property type="evidence" value="ECO:0007669"/>
    <property type="project" value="InterPro"/>
</dbReference>
<dbReference type="EMBL" id="LFZO01000182">
    <property type="protein sequence ID" value="KXT11783.1"/>
    <property type="molecule type" value="Genomic_DNA"/>
</dbReference>
<dbReference type="SMART" id="SM00657">
    <property type="entry name" value="RPOL4c"/>
    <property type="match status" value="1"/>
</dbReference>
<comment type="subcellular location">
    <subcellularLocation>
        <location evidence="1">Nucleus</location>
    </subcellularLocation>
</comment>
<dbReference type="InterPro" id="IPR045222">
    <property type="entry name" value="Rpb4-like"/>
</dbReference>
<proteinExistence type="inferred from homology"/>
<dbReference type="PANTHER" id="PTHR21297">
    <property type="entry name" value="DNA-DIRECTED RNA POLYMERASE II"/>
    <property type="match status" value="1"/>
</dbReference>
<feature type="domain" description="RNA polymerase Rpb4/RPC9 core" evidence="5">
    <location>
        <begin position="102"/>
        <end position="220"/>
    </location>
</feature>
<dbReference type="InterPro" id="IPR010997">
    <property type="entry name" value="HRDC-like_sf"/>
</dbReference>
<dbReference type="InterPro" id="IPR005574">
    <property type="entry name" value="Rpb4/RPC9"/>
</dbReference>
<dbReference type="InterPro" id="IPR006590">
    <property type="entry name" value="RNA_pol_Rpb4/RPC9_core"/>
</dbReference>
<name>A0A139IAM9_9PEZI</name>
<feature type="region of interest" description="Disordered" evidence="4">
    <location>
        <begin position="41"/>
        <end position="90"/>
    </location>
</feature>
<evidence type="ECO:0000256" key="2">
    <source>
        <dbReference type="ARBA" id="ARBA00023242"/>
    </source>
</evidence>
<dbReference type="STRING" id="113226.A0A139IAM9"/>
<organism evidence="6 7">
    <name type="scientific">Pseudocercospora musae</name>
    <dbReference type="NCBI Taxonomy" id="113226"/>
    <lineage>
        <taxon>Eukaryota</taxon>
        <taxon>Fungi</taxon>
        <taxon>Dikarya</taxon>
        <taxon>Ascomycota</taxon>
        <taxon>Pezizomycotina</taxon>
        <taxon>Dothideomycetes</taxon>
        <taxon>Dothideomycetidae</taxon>
        <taxon>Mycosphaerellales</taxon>
        <taxon>Mycosphaerellaceae</taxon>
        <taxon>Pseudocercospora</taxon>
    </lineage>
</organism>
<dbReference type="InterPro" id="IPR038324">
    <property type="entry name" value="Rpb4/RPC9_sf"/>
</dbReference>
<dbReference type="GO" id="GO:0006352">
    <property type="term" value="P:DNA-templated transcription initiation"/>
    <property type="evidence" value="ECO:0007669"/>
    <property type="project" value="InterPro"/>
</dbReference>
<dbReference type="Pfam" id="PF03874">
    <property type="entry name" value="RNA_pol_Rpb4"/>
    <property type="match status" value="1"/>
</dbReference>
<keyword evidence="2" id="KW-0539">Nucleus</keyword>
<evidence type="ECO:0000259" key="5">
    <source>
        <dbReference type="SMART" id="SM00657"/>
    </source>
</evidence>
<reference evidence="6 7" key="1">
    <citation type="submission" date="2015-07" db="EMBL/GenBank/DDBJ databases">
        <title>Comparative genomics of the Sigatoka disease complex on banana suggests a link between parallel evolutionary changes in Pseudocercospora fijiensis and Pseudocercospora eumusae and increased virulence on the banana host.</title>
        <authorList>
            <person name="Chang T.-C."/>
            <person name="Salvucci A."/>
            <person name="Crous P.W."/>
            <person name="Stergiopoulos I."/>
        </authorList>
    </citation>
    <scope>NUCLEOTIDE SEQUENCE [LARGE SCALE GENOMIC DNA]</scope>
    <source>
        <strain evidence="6 7">CBS 116634</strain>
    </source>
</reference>
<dbReference type="Proteomes" id="UP000073492">
    <property type="component" value="Unassembled WGS sequence"/>
</dbReference>
<comment type="similarity">
    <text evidence="3">Belongs to the eukaryotic RPB4 RNA polymerase subunit family.</text>
</comment>
<accession>A0A139IAM9</accession>
<dbReference type="GO" id="GO:0005634">
    <property type="term" value="C:nucleus"/>
    <property type="evidence" value="ECO:0007669"/>
    <property type="project" value="UniProtKB-SubCell"/>
</dbReference>
<evidence type="ECO:0000256" key="4">
    <source>
        <dbReference type="SAM" id="MobiDB-lite"/>
    </source>
</evidence>
<dbReference type="GO" id="GO:0000166">
    <property type="term" value="F:nucleotide binding"/>
    <property type="evidence" value="ECO:0007669"/>
    <property type="project" value="InterPro"/>
</dbReference>
<dbReference type="AlphaFoldDB" id="A0A139IAM9"/>
<keyword evidence="7" id="KW-1185">Reference proteome</keyword>
<sequence length="220" mass="24755">MARSGVCRHTPAQPHATLNIQLHYRNHSQCHLARLLSRRDQSCDTSTTSSLPRKPTPTINLNSASPPTMAGPSTTSTLPQRTSRRRPLPTGDEEAYQHLKLGNMTHEQALSPAEVTLMLERLEDAAPHKNHTEVYYKTREYCKTFSRFRDEQAIGQVNQITSNLTVRGLGIVEFERCQLATLCCDSVEEARTLIPSLEGKISDEELENVLNEISKLRDFS</sequence>
<evidence type="ECO:0000313" key="6">
    <source>
        <dbReference type="EMBL" id="KXT11783.1"/>
    </source>
</evidence>
<dbReference type="SUPFAM" id="SSF47819">
    <property type="entry name" value="HRDC-like"/>
    <property type="match status" value="1"/>
</dbReference>
<comment type="caution">
    <text evidence="6">The sequence shown here is derived from an EMBL/GenBank/DDBJ whole genome shotgun (WGS) entry which is preliminary data.</text>
</comment>
<protein>
    <recommendedName>
        <fullName evidence="5">RNA polymerase Rpb4/RPC9 core domain-containing protein</fullName>
    </recommendedName>
</protein>
<dbReference type="Gene3D" id="1.20.1250.40">
    <property type="match status" value="1"/>
</dbReference>
<evidence type="ECO:0000313" key="7">
    <source>
        <dbReference type="Proteomes" id="UP000073492"/>
    </source>
</evidence>
<feature type="compositionally biased region" description="Polar residues" evidence="4">
    <location>
        <begin position="43"/>
        <end position="81"/>
    </location>
</feature>
<dbReference type="OrthoDB" id="2186918at2759"/>
<evidence type="ECO:0000256" key="1">
    <source>
        <dbReference type="ARBA" id="ARBA00004123"/>
    </source>
</evidence>
<evidence type="ECO:0000256" key="3">
    <source>
        <dbReference type="ARBA" id="ARBA00025724"/>
    </source>
</evidence>